<proteinExistence type="predicted"/>
<evidence type="ECO:0000256" key="2">
    <source>
        <dbReference type="ARBA" id="ARBA00022963"/>
    </source>
</evidence>
<organism evidence="6 7">
    <name type="scientific">Romboutsia timonensis</name>
    <dbReference type="NCBI Taxonomy" id="1776391"/>
    <lineage>
        <taxon>Bacteria</taxon>
        <taxon>Bacillati</taxon>
        <taxon>Bacillota</taxon>
        <taxon>Clostridia</taxon>
        <taxon>Peptostreptococcales</taxon>
        <taxon>Peptostreptococcaceae</taxon>
        <taxon>Romboutsia</taxon>
    </lineage>
</organism>
<dbReference type="GO" id="GO:0016042">
    <property type="term" value="P:lipid catabolic process"/>
    <property type="evidence" value="ECO:0007669"/>
    <property type="project" value="UniProtKB-UniRule"/>
</dbReference>
<dbReference type="Proteomes" id="UP000776700">
    <property type="component" value="Unassembled WGS sequence"/>
</dbReference>
<protein>
    <submittedName>
        <fullName evidence="6">Patatin-like phospholipase family protein</fullName>
    </submittedName>
</protein>
<dbReference type="EMBL" id="DYUB01000344">
    <property type="protein sequence ID" value="HJG97627.1"/>
    <property type="molecule type" value="Genomic_DNA"/>
</dbReference>
<feature type="short sequence motif" description="GXGXXG" evidence="4">
    <location>
        <begin position="9"/>
        <end position="14"/>
    </location>
</feature>
<evidence type="ECO:0000313" key="7">
    <source>
        <dbReference type="Proteomes" id="UP000776700"/>
    </source>
</evidence>
<feature type="active site" description="Proton acceptor" evidence="4">
    <location>
        <position position="166"/>
    </location>
</feature>
<evidence type="ECO:0000259" key="5">
    <source>
        <dbReference type="PROSITE" id="PS51635"/>
    </source>
</evidence>
<feature type="short sequence motif" description="DGA/G" evidence="4">
    <location>
        <begin position="166"/>
        <end position="168"/>
    </location>
</feature>
<dbReference type="Pfam" id="PF01734">
    <property type="entry name" value="Patatin"/>
    <property type="match status" value="1"/>
</dbReference>
<dbReference type="GO" id="GO:0016787">
    <property type="term" value="F:hydrolase activity"/>
    <property type="evidence" value="ECO:0007669"/>
    <property type="project" value="UniProtKB-UniRule"/>
</dbReference>
<dbReference type="Gene3D" id="3.40.1090.10">
    <property type="entry name" value="Cytosolic phospholipase A2 catalytic domain"/>
    <property type="match status" value="1"/>
</dbReference>
<keyword evidence="1 4" id="KW-0378">Hydrolase</keyword>
<dbReference type="InterPro" id="IPR002641">
    <property type="entry name" value="PNPLA_dom"/>
</dbReference>
<accession>A0A921N2T6</accession>
<comment type="caution">
    <text evidence="6">The sequence shown here is derived from an EMBL/GenBank/DDBJ whole genome shotgun (WGS) entry which is preliminary data.</text>
</comment>
<dbReference type="AlphaFoldDB" id="A0A921N2T6"/>
<feature type="short sequence motif" description="GXSXG" evidence="4">
    <location>
        <begin position="37"/>
        <end position="41"/>
    </location>
</feature>
<sequence length="250" mass="28465">MNIGLCLCGGGAKGAFQAGVIKALYDRGINKFNSISGTSIGAINGYFIFTDNLEKLEKMWIDIDENLKNTLKIIDNTVDNSYIIELLSNINYKSIENQDFYVNYISIKNNLAEEKIVNISKLSKEEALKSIKYSSLLPYNPKGTMGLYNQFMKDMSEGLYNGYNLDGGLINNTLLKPLLNKNIDKFIVIATKHDYTLPDDIRSICNLDDIIIVRPNTIFNKYDTLRFEKEFCKKIYYEGYEIGKNLNISM</sequence>
<dbReference type="PANTHER" id="PTHR14226:SF57">
    <property type="entry name" value="BLR7027 PROTEIN"/>
    <property type="match status" value="1"/>
</dbReference>
<keyword evidence="2 4" id="KW-0442">Lipid degradation</keyword>
<gene>
    <name evidence="6" type="ORF">K8V90_11050</name>
</gene>
<dbReference type="InterPro" id="IPR016035">
    <property type="entry name" value="Acyl_Trfase/lysoPLipase"/>
</dbReference>
<dbReference type="SUPFAM" id="SSF52151">
    <property type="entry name" value="FabD/lysophospholipase-like"/>
    <property type="match status" value="1"/>
</dbReference>
<evidence type="ECO:0000313" key="6">
    <source>
        <dbReference type="EMBL" id="HJG97627.1"/>
    </source>
</evidence>
<evidence type="ECO:0000256" key="4">
    <source>
        <dbReference type="PROSITE-ProRule" id="PRU01161"/>
    </source>
</evidence>
<reference evidence="6" key="1">
    <citation type="journal article" date="2021" name="PeerJ">
        <title>Extensive microbial diversity within the chicken gut microbiome revealed by metagenomics and culture.</title>
        <authorList>
            <person name="Gilroy R."/>
            <person name="Ravi A."/>
            <person name="Getino M."/>
            <person name="Pursley I."/>
            <person name="Horton D.L."/>
            <person name="Alikhan N.F."/>
            <person name="Baker D."/>
            <person name="Gharbi K."/>
            <person name="Hall N."/>
            <person name="Watson M."/>
            <person name="Adriaenssens E.M."/>
            <person name="Foster-Nyarko E."/>
            <person name="Jarju S."/>
            <person name="Secka A."/>
            <person name="Antonio M."/>
            <person name="Oren A."/>
            <person name="Chaudhuri R.R."/>
            <person name="La Ragione R."/>
            <person name="Hildebrand F."/>
            <person name="Pallen M.J."/>
        </authorList>
    </citation>
    <scope>NUCLEOTIDE SEQUENCE</scope>
    <source>
        <strain evidence="6">1277</strain>
    </source>
</reference>
<evidence type="ECO:0000256" key="3">
    <source>
        <dbReference type="ARBA" id="ARBA00023098"/>
    </source>
</evidence>
<reference evidence="6" key="2">
    <citation type="submission" date="2021-09" db="EMBL/GenBank/DDBJ databases">
        <authorList>
            <person name="Gilroy R."/>
        </authorList>
    </citation>
    <scope>NUCLEOTIDE SEQUENCE</scope>
    <source>
        <strain evidence="6">1277</strain>
    </source>
</reference>
<name>A0A921N2T6_9FIRM</name>
<evidence type="ECO:0000256" key="1">
    <source>
        <dbReference type="ARBA" id="ARBA00022801"/>
    </source>
</evidence>
<feature type="active site" description="Nucleophile" evidence="4">
    <location>
        <position position="39"/>
    </location>
</feature>
<feature type="domain" description="PNPLA" evidence="5">
    <location>
        <begin position="5"/>
        <end position="179"/>
    </location>
</feature>
<keyword evidence="3 4" id="KW-0443">Lipid metabolism</keyword>
<dbReference type="PROSITE" id="PS51635">
    <property type="entry name" value="PNPLA"/>
    <property type="match status" value="1"/>
</dbReference>
<dbReference type="PANTHER" id="PTHR14226">
    <property type="entry name" value="NEUROPATHY TARGET ESTERASE/SWISS CHEESE D.MELANOGASTER"/>
    <property type="match status" value="1"/>
</dbReference>
<dbReference type="InterPro" id="IPR050301">
    <property type="entry name" value="NTE"/>
</dbReference>